<dbReference type="GO" id="GO:0016887">
    <property type="term" value="F:ATP hydrolysis activity"/>
    <property type="evidence" value="ECO:0007669"/>
    <property type="project" value="InterPro"/>
</dbReference>
<proteinExistence type="predicted"/>
<name>A0A9Y1BL86_9ARCH</name>
<sequence length="207" mass="23866">MHKWTLSKNERMIHLYGPPASGKTTLAIQLSRKVFPRSTIYFITSHRNAITKRAKQILNKNYLKEFYLIKVSSLDDLFEKIQSINSLGKTIGLIVIDYISDFVRGKLYKEEVKNKVRKILEKLFIFSSQKDCLVVIVNSFSIKNEAPLNSLVESFCDMSVYLSIKDDKYNLESNGKNIKRTFVVDEKIISSFVIDEKGIKDLIIVSE</sequence>
<accession>A0A9Y1BL86</accession>
<gene>
    <name evidence="2" type="ORF">K9W45_01105</name>
</gene>
<dbReference type="Pfam" id="PF00004">
    <property type="entry name" value="AAA"/>
    <property type="match status" value="1"/>
</dbReference>
<dbReference type="Gene3D" id="3.40.50.300">
    <property type="entry name" value="P-loop containing nucleotide triphosphate hydrolases"/>
    <property type="match status" value="1"/>
</dbReference>
<evidence type="ECO:0000313" key="2">
    <source>
        <dbReference type="EMBL" id="UJG41073.1"/>
    </source>
</evidence>
<dbReference type="AlphaFoldDB" id="A0A9Y1BL86"/>
<reference evidence="2" key="1">
    <citation type="journal article" date="2022" name="Nat. Microbiol.">
        <title>Unique mobile elements and scalable gene flow at the prokaryote-eukaryote boundary revealed by circularized Asgard archaea genomes.</title>
        <authorList>
            <person name="Wu F."/>
            <person name="Speth D.R."/>
            <person name="Philosof A."/>
            <person name="Cremiere A."/>
            <person name="Narayanan A."/>
            <person name="Barco R.A."/>
            <person name="Connon S.A."/>
            <person name="Amend J.P."/>
            <person name="Antoshechkin I.A."/>
            <person name="Orphan V.J."/>
        </authorList>
    </citation>
    <scope>NUCLEOTIDE SEQUENCE</scope>
    <source>
        <strain evidence="2">PM71</strain>
    </source>
</reference>
<evidence type="ECO:0000259" key="1">
    <source>
        <dbReference type="Pfam" id="PF00004"/>
    </source>
</evidence>
<dbReference type="Proteomes" id="UP001201020">
    <property type="component" value="Chromosome"/>
</dbReference>
<dbReference type="InterPro" id="IPR027417">
    <property type="entry name" value="P-loop_NTPase"/>
</dbReference>
<dbReference type="InterPro" id="IPR003959">
    <property type="entry name" value="ATPase_AAA_core"/>
</dbReference>
<dbReference type="GO" id="GO:0005524">
    <property type="term" value="F:ATP binding"/>
    <property type="evidence" value="ECO:0007669"/>
    <property type="project" value="InterPro"/>
</dbReference>
<feature type="domain" description="ATPase AAA-type core" evidence="1">
    <location>
        <begin position="14"/>
        <end position="135"/>
    </location>
</feature>
<organism evidence="2">
    <name type="scientific">Candidatus Heimdallarchaeum aukensis</name>
    <dbReference type="NCBI Taxonomy" id="2876573"/>
    <lineage>
        <taxon>Archaea</taxon>
        <taxon>Promethearchaeati</taxon>
        <taxon>Candidatus Heimdallarchaeota</taxon>
        <taxon>Candidatus Heimdallarchaeia (ex Rinke et al. 2021) (nom. nud.)</taxon>
        <taxon>Candidatus Heimdallarchaeales</taxon>
        <taxon>Candidatus Heimdallarchaeaceae</taxon>
        <taxon>Candidatus Heimdallarchaeum</taxon>
    </lineage>
</organism>
<protein>
    <submittedName>
        <fullName evidence="2">AAA family ATPase</fullName>
    </submittedName>
</protein>
<dbReference type="SUPFAM" id="SSF52540">
    <property type="entry name" value="P-loop containing nucleoside triphosphate hydrolases"/>
    <property type="match status" value="1"/>
</dbReference>
<dbReference type="EMBL" id="CP084166">
    <property type="protein sequence ID" value="UJG41073.1"/>
    <property type="molecule type" value="Genomic_DNA"/>
</dbReference>